<evidence type="ECO:0000313" key="2">
    <source>
        <dbReference type="EMBL" id="KAJ1214689.1"/>
    </source>
</evidence>
<dbReference type="Proteomes" id="UP001066276">
    <property type="component" value="Chromosome 1_1"/>
</dbReference>
<feature type="region of interest" description="Disordered" evidence="1">
    <location>
        <begin position="1"/>
        <end position="36"/>
    </location>
</feature>
<keyword evidence="3" id="KW-1185">Reference proteome</keyword>
<gene>
    <name evidence="2" type="ORF">NDU88_002307</name>
</gene>
<dbReference type="EMBL" id="JANPWB010000001">
    <property type="protein sequence ID" value="KAJ1214689.1"/>
    <property type="molecule type" value="Genomic_DNA"/>
</dbReference>
<sequence>MSWPPGRRRTSHPRGAADARDGGESEVGGAKRTGGSVEAEAAVEEFGSLVVEGFVCVGEESEGDPFVDGKPVQVSQVGGDVAVVGYVEDEAGGGVLNSLQTFLEFSGGSCV</sequence>
<organism evidence="2 3">
    <name type="scientific">Pleurodeles waltl</name>
    <name type="common">Iberian ribbed newt</name>
    <dbReference type="NCBI Taxonomy" id="8319"/>
    <lineage>
        <taxon>Eukaryota</taxon>
        <taxon>Metazoa</taxon>
        <taxon>Chordata</taxon>
        <taxon>Craniata</taxon>
        <taxon>Vertebrata</taxon>
        <taxon>Euteleostomi</taxon>
        <taxon>Amphibia</taxon>
        <taxon>Batrachia</taxon>
        <taxon>Caudata</taxon>
        <taxon>Salamandroidea</taxon>
        <taxon>Salamandridae</taxon>
        <taxon>Pleurodelinae</taxon>
        <taxon>Pleurodeles</taxon>
    </lineage>
</organism>
<name>A0AAV7WRY1_PLEWA</name>
<reference evidence="2" key="1">
    <citation type="journal article" date="2022" name="bioRxiv">
        <title>Sequencing and chromosome-scale assembly of the giantPleurodeles waltlgenome.</title>
        <authorList>
            <person name="Brown T."/>
            <person name="Elewa A."/>
            <person name="Iarovenko S."/>
            <person name="Subramanian E."/>
            <person name="Araus A.J."/>
            <person name="Petzold A."/>
            <person name="Susuki M."/>
            <person name="Suzuki K.-i.T."/>
            <person name="Hayashi T."/>
            <person name="Toyoda A."/>
            <person name="Oliveira C."/>
            <person name="Osipova E."/>
            <person name="Leigh N.D."/>
            <person name="Simon A."/>
            <person name="Yun M.H."/>
        </authorList>
    </citation>
    <scope>NUCLEOTIDE SEQUENCE</scope>
    <source>
        <strain evidence="2">20211129_DDA</strain>
        <tissue evidence="2">Liver</tissue>
    </source>
</reference>
<evidence type="ECO:0000313" key="3">
    <source>
        <dbReference type="Proteomes" id="UP001066276"/>
    </source>
</evidence>
<accession>A0AAV7WRY1</accession>
<evidence type="ECO:0000256" key="1">
    <source>
        <dbReference type="SAM" id="MobiDB-lite"/>
    </source>
</evidence>
<comment type="caution">
    <text evidence="2">The sequence shown here is derived from an EMBL/GenBank/DDBJ whole genome shotgun (WGS) entry which is preliminary data.</text>
</comment>
<proteinExistence type="predicted"/>
<feature type="compositionally biased region" description="Basic residues" evidence="1">
    <location>
        <begin position="1"/>
        <end position="12"/>
    </location>
</feature>
<dbReference type="AlphaFoldDB" id="A0AAV7WRY1"/>
<protein>
    <submittedName>
        <fullName evidence="2">Uncharacterized protein</fullName>
    </submittedName>
</protein>